<evidence type="ECO:0000313" key="8">
    <source>
        <dbReference type="Proteomes" id="UP000028525"/>
    </source>
</evidence>
<keyword evidence="5" id="KW-0449">Lipoprotein</keyword>
<keyword evidence="3" id="KW-0472">Membrane</keyword>
<keyword evidence="8" id="KW-1185">Reference proteome</keyword>
<dbReference type="InterPro" id="IPR006059">
    <property type="entry name" value="SBP"/>
</dbReference>
<feature type="signal peptide" evidence="6">
    <location>
        <begin position="1"/>
        <end position="19"/>
    </location>
</feature>
<sequence>MKKTISYLLVMGMAVLSLAGCGKKIDSGSTVLSTQDTTNDSSSVTIKAVIKDLSADDEVSVKFLEAVSSGVSKELGREVHIELAPISDGTYSESMSLLLQSGEIPDLMYFQGGDYQFAITQGILEDLNPYVNNSTNIKALMQPFNNQRLANYPYLLWLSPDRIKVPVVRQDWFDAAKSSKALLDNPSTENYKAFFKELKENNNLKAAFTVPGDISELDTVFNVAFGVKSTWIKEGDKYVYAKVSNAEKEKLAFYADLYKEGLLDNEWLTKKWDTKESAFYNGEVGVVSGTQGSVINIYNNKMVTQNGENAKLVILPPAKGAAQGYTPGDVSKESRGWAISKYSDHKDVAFAVLEYMAGKEGQLLDKLGYEGEEYKIENNEIVLTDKISEWWPRFHESIANFDAPISSKTPYFSEAALKSLEMVNTYSSFDNAFVIPDEYATNWDASQALYIEFAADVISGNRSIDEFDQFVTDWNALGGAEITEYANTILK</sequence>
<comment type="caution">
    <text evidence="7">The sequence shown here is derived from an EMBL/GenBank/DDBJ whole genome shotgun (WGS) entry which is preliminary data.</text>
</comment>
<dbReference type="RefSeq" id="WP_038277997.1">
    <property type="nucleotide sequence ID" value="NZ_JPME01000005.1"/>
</dbReference>
<dbReference type="PANTHER" id="PTHR43649:SF33">
    <property type="entry name" value="POLYGALACTURONAN_RHAMNOGALACTURONAN-BINDING PROTEIN YTCQ"/>
    <property type="match status" value="1"/>
</dbReference>
<dbReference type="STRING" id="29354.IO98_03680"/>
<evidence type="ECO:0000313" key="7">
    <source>
        <dbReference type="EMBL" id="KEZ91384.1"/>
    </source>
</evidence>
<proteinExistence type="predicted"/>
<dbReference type="InterPro" id="IPR050490">
    <property type="entry name" value="Bact_solute-bd_prot1"/>
</dbReference>
<organism evidence="7 8">
    <name type="scientific">Lacrimispora celerecrescens</name>
    <dbReference type="NCBI Taxonomy" id="29354"/>
    <lineage>
        <taxon>Bacteria</taxon>
        <taxon>Bacillati</taxon>
        <taxon>Bacillota</taxon>
        <taxon>Clostridia</taxon>
        <taxon>Lachnospirales</taxon>
        <taxon>Lachnospiraceae</taxon>
        <taxon>Lacrimispora</taxon>
    </lineage>
</organism>
<keyword evidence="2 6" id="KW-0732">Signal</keyword>
<evidence type="ECO:0000256" key="4">
    <source>
        <dbReference type="ARBA" id="ARBA00023139"/>
    </source>
</evidence>
<dbReference type="Proteomes" id="UP000028525">
    <property type="component" value="Unassembled WGS sequence"/>
</dbReference>
<evidence type="ECO:0000256" key="3">
    <source>
        <dbReference type="ARBA" id="ARBA00023136"/>
    </source>
</evidence>
<evidence type="ECO:0000256" key="2">
    <source>
        <dbReference type="ARBA" id="ARBA00022729"/>
    </source>
</evidence>
<feature type="chain" id="PRO_5039514865" evidence="6">
    <location>
        <begin position="20"/>
        <end position="491"/>
    </location>
</feature>
<dbReference type="AlphaFoldDB" id="A0A084JR00"/>
<evidence type="ECO:0000256" key="6">
    <source>
        <dbReference type="SAM" id="SignalP"/>
    </source>
</evidence>
<evidence type="ECO:0000256" key="5">
    <source>
        <dbReference type="ARBA" id="ARBA00023288"/>
    </source>
</evidence>
<dbReference type="PROSITE" id="PS51257">
    <property type="entry name" value="PROKAR_LIPOPROTEIN"/>
    <property type="match status" value="1"/>
</dbReference>
<reference evidence="7 8" key="1">
    <citation type="submission" date="2014-07" db="EMBL/GenBank/DDBJ databases">
        <title>Draft genome of Clostridium celerecrescens 152B isolated from sediments associated with methane hydrate from Krishna Godavari basin.</title>
        <authorList>
            <person name="Honkalas V.S."/>
            <person name="Dabir A.P."/>
            <person name="Arora P."/>
            <person name="Dhakephalkar P.K."/>
        </authorList>
    </citation>
    <scope>NUCLEOTIDE SEQUENCE [LARGE SCALE GENOMIC DNA]</scope>
    <source>
        <strain evidence="7 8">152B</strain>
    </source>
</reference>
<protein>
    <submittedName>
        <fullName evidence="7">ABC transporter substrate-binding protein</fullName>
    </submittedName>
</protein>
<dbReference type="Pfam" id="PF01547">
    <property type="entry name" value="SBP_bac_1"/>
    <property type="match status" value="1"/>
</dbReference>
<keyword evidence="4" id="KW-0564">Palmitate</keyword>
<dbReference type="OrthoDB" id="2491264at2"/>
<keyword evidence="1" id="KW-1003">Cell membrane</keyword>
<dbReference type="PANTHER" id="PTHR43649">
    <property type="entry name" value="ARABINOSE-BINDING PROTEIN-RELATED"/>
    <property type="match status" value="1"/>
</dbReference>
<dbReference type="EMBL" id="JPME01000005">
    <property type="protein sequence ID" value="KEZ91384.1"/>
    <property type="molecule type" value="Genomic_DNA"/>
</dbReference>
<name>A0A084JR00_9FIRM</name>
<gene>
    <name evidence="7" type="ORF">IO98_03680</name>
</gene>
<dbReference type="SUPFAM" id="SSF53850">
    <property type="entry name" value="Periplasmic binding protein-like II"/>
    <property type="match status" value="1"/>
</dbReference>
<accession>A0A084JR00</accession>
<dbReference type="Gene3D" id="3.40.190.10">
    <property type="entry name" value="Periplasmic binding protein-like II"/>
    <property type="match status" value="2"/>
</dbReference>
<evidence type="ECO:0000256" key="1">
    <source>
        <dbReference type="ARBA" id="ARBA00022475"/>
    </source>
</evidence>